<dbReference type="OrthoDB" id="10061449at2759"/>
<keyword evidence="3" id="KW-0645">Protease</keyword>
<feature type="chain" id="PRO_5035260550" description="Peptidase S1 domain-containing protein" evidence="4">
    <location>
        <begin position="21"/>
        <end position="284"/>
    </location>
</feature>
<organism evidence="6 7">
    <name type="scientific">Allacma fusca</name>
    <dbReference type="NCBI Taxonomy" id="39272"/>
    <lineage>
        <taxon>Eukaryota</taxon>
        <taxon>Metazoa</taxon>
        <taxon>Ecdysozoa</taxon>
        <taxon>Arthropoda</taxon>
        <taxon>Hexapoda</taxon>
        <taxon>Collembola</taxon>
        <taxon>Symphypleona</taxon>
        <taxon>Sminthuridae</taxon>
        <taxon>Allacma</taxon>
    </lineage>
</organism>
<dbReference type="Pfam" id="PF00089">
    <property type="entry name" value="Trypsin"/>
    <property type="match status" value="1"/>
</dbReference>
<keyword evidence="1" id="KW-1015">Disulfide bond</keyword>
<dbReference type="PANTHER" id="PTHR24252:SF7">
    <property type="entry name" value="HYALIN"/>
    <property type="match status" value="1"/>
</dbReference>
<dbReference type="GO" id="GO:0006508">
    <property type="term" value="P:proteolysis"/>
    <property type="evidence" value="ECO:0007669"/>
    <property type="project" value="UniProtKB-KW"/>
</dbReference>
<evidence type="ECO:0000256" key="1">
    <source>
        <dbReference type="ARBA" id="ARBA00023157"/>
    </source>
</evidence>
<dbReference type="Proteomes" id="UP000708208">
    <property type="component" value="Unassembled WGS sequence"/>
</dbReference>
<protein>
    <recommendedName>
        <fullName evidence="5">Peptidase S1 domain-containing protein</fullName>
    </recommendedName>
</protein>
<accession>A0A8J2JHH9</accession>
<dbReference type="PROSITE" id="PS00135">
    <property type="entry name" value="TRYPSIN_SER"/>
    <property type="match status" value="1"/>
</dbReference>
<feature type="domain" description="Peptidase S1" evidence="5">
    <location>
        <begin position="46"/>
        <end position="284"/>
    </location>
</feature>
<keyword evidence="3" id="KW-0720">Serine protease</keyword>
<sequence>MKLTIFLGFLVLIASPGLHGRFTKDESTAAGFLPPRGRNHGILPLVIGGKDAAKGQYPHQVSLQVKYYGSWYHICGGNLIAEDKVLTAAHCVDNSEYEEFRIVAGDWDLTQIDGTEQYSSISRISMHPNYDDWVTDYDYAVLTLSTPLELNLSVGVIGLASSDDFVPPGNCSISGWGLIDNHNSKVHPILQTANMPLVPHSVCKEKHEKINNVTERMVCAGADGVGACFGDSGGPLQCVVATNNNTLTLQLVGITSWGVFPCAQEQYPTVFADVAFCRSWIESQ</sequence>
<dbReference type="PROSITE" id="PS00134">
    <property type="entry name" value="TRYPSIN_HIS"/>
    <property type="match status" value="1"/>
</dbReference>
<evidence type="ECO:0000256" key="3">
    <source>
        <dbReference type="RuleBase" id="RU363034"/>
    </source>
</evidence>
<dbReference type="AlphaFoldDB" id="A0A8J2JHH9"/>
<name>A0A8J2JHH9_9HEXA</name>
<evidence type="ECO:0000313" key="7">
    <source>
        <dbReference type="Proteomes" id="UP000708208"/>
    </source>
</evidence>
<dbReference type="GO" id="GO:0004252">
    <property type="term" value="F:serine-type endopeptidase activity"/>
    <property type="evidence" value="ECO:0007669"/>
    <property type="project" value="InterPro"/>
</dbReference>
<dbReference type="EMBL" id="CAJVCH010023015">
    <property type="protein sequence ID" value="CAG7693767.1"/>
    <property type="molecule type" value="Genomic_DNA"/>
</dbReference>
<dbReference type="PANTHER" id="PTHR24252">
    <property type="entry name" value="ACROSIN-RELATED"/>
    <property type="match status" value="1"/>
</dbReference>
<proteinExistence type="inferred from homology"/>
<reference evidence="6" key="1">
    <citation type="submission" date="2021-06" db="EMBL/GenBank/DDBJ databases">
        <authorList>
            <person name="Hodson N. C."/>
            <person name="Mongue J. A."/>
            <person name="Jaron S. K."/>
        </authorList>
    </citation>
    <scope>NUCLEOTIDE SEQUENCE</scope>
</reference>
<keyword evidence="7" id="KW-1185">Reference proteome</keyword>
<evidence type="ECO:0000259" key="5">
    <source>
        <dbReference type="PROSITE" id="PS50240"/>
    </source>
</evidence>
<keyword evidence="3" id="KW-0378">Hydrolase</keyword>
<evidence type="ECO:0000313" key="6">
    <source>
        <dbReference type="EMBL" id="CAG7693767.1"/>
    </source>
</evidence>
<evidence type="ECO:0000256" key="4">
    <source>
        <dbReference type="SAM" id="SignalP"/>
    </source>
</evidence>
<evidence type="ECO:0000256" key="2">
    <source>
        <dbReference type="ARBA" id="ARBA00024195"/>
    </source>
</evidence>
<keyword evidence="4" id="KW-0732">Signal</keyword>
<feature type="signal peptide" evidence="4">
    <location>
        <begin position="1"/>
        <end position="20"/>
    </location>
</feature>
<comment type="caution">
    <text evidence="6">The sequence shown here is derived from an EMBL/GenBank/DDBJ whole genome shotgun (WGS) entry which is preliminary data.</text>
</comment>
<comment type="similarity">
    <text evidence="2">Belongs to the peptidase S1 family. CLIP subfamily.</text>
</comment>
<dbReference type="FunFam" id="2.40.10.10:FF:000002">
    <property type="entry name" value="Transmembrane protease serine"/>
    <property type="match status" value="1"/>
</dbReference>
<dbReference type="PROSITE" id="PS50240">
    <property type="entry name" value="TRYPSIN_DOM"/>
    <property type="match status" value="1"/>
</dbReference>
<dbReference type="FunFam" id="2.40.10.10:FF:000004">
    <property type="entry name" value="Tryptase gamma 1"/>
    <property type="match status" value="1"/>
</dbReference>
<dbReference type="InterPro" id="IPR018114">
    <property type="entry name" value="TRYPSIN_HIS"/>
</dbReference>
<dbReference type="InterPro" id="IPR001254">
    <property type="entry name" value="Trypsin_dom"/>
</dbReference>
<dbReference type="InterPro" id="IPR033116">
    <property type="entry name" value="TRYPSIN_SER"/>
</dbReference>
<dbReference type="CDD" id="cd00190">
    <property type="entry name" value="Tryp_SPc"/>
    <property type="match status" value="1"/>
</dbReference>
<gene>
    <name evidence="6" type="ORF">AFUS01_LOCUS3796</name>
</gene>
<dbReference type="SMART" id="SM00020">
    <property type="entry name" value="Tryp_SPc"/>
    <property type="match status" value="1"/>
</dbReference>